<protein>
    <recommendedName>
        <fullName evidence="1">DUF362 domain-containing protein</fullName>
    </recommendedName>
</protein>
<dbReference type="EMBL" id="LKHP01000001">
    <property type="protein sequence ID" value="KRQ88100.1"/>
    <property type="molecule type" value="Genomic_DNA"/>
</dbReference>
<keyword evidence="3" id="KW-1185">Reference proteome</keyword>
<accession>A0A0R3K3V0</accession>
<sequence>MIIIIRQKVLQSNVVAITKNSDEKTALRDALNLLPFKGVIKSDFIVTITANLVNLNPPEKGVVVGQETLRELIRIIKEENPKRIVLAAGSGGANTNEVLNKFGFSEVINSEGIEFVDLNIGEFKDLYLGHDIISTTKVNKLLFETNFLISFTQLKLHEEATMSASIKNIALSWPPASVHGYPKKNLGIHEDLHGFIYSFAKNVPIDLSIVSLNPAMIGTGPSKGKAVHSEFLMAGFDAVSVDTIAARLLGFRPQAINYLFRLIKDNIGVGNIEDIDIKGIKLIDAEKQFSSIAYGHEFAIDE</sequence>
<dbReference type="STRING" id="908809.ABG79_00267"/>
<gene>
    <name evidence="2" type="ORF">ABG79_00267</name>
</gene>
<name>A0A0R3K3V0_CALMK</name>
<organism evidence="2 3">
    <name type="scientific">Caloramator mitchellensis</name>
    <dbReference type="NCBI Taxonomy" id="908809"/>
    <lineage>
        <taxon>Bacteria</taxon>
        <taxon>Bacillati</taxon>
        <taxon>Bacillota</taxon>
        <taxon>Clostridia</taxon>
        <taxon>Eubacteriales</taxon>
        <taxon>Clostridiaceae</taxon>
        <taxon>Caloramator</taxon>
    </lineage>
</organism>
<reference evidence="2 3" key="1">
    <citation type="submission" date="2015-09" db="EMBL/GenBank/DDBJ databases">
        <title>Draft genome sequence of a Caloramator mitchellensis, a moderate thermophile from the Great Artesian Basin of Australia.</title>
        <authorList>
            <person name="Patel B.K."/>
        </authorList>
    </citation>
    <scope>NUCLEOTIDE SEQUENCE [LARGE SCALE GENOMIC DNA]</scope>
    <source>
        <strain evidence="2 3">VF08</strain>
    </source>
</reference>
<evidence type="ECO:0000259" key="1">
    <source>
        <dbReference type="Pfam" id="PF04015"/>
    </source>
</evidence>
<dbReference type="PATRIC" id="fig|908809.3.peg.268"/>
<dbReference type="InterPro" id="IPR007160">
    <property type="entry name" value="DUF362"/>
</dbReference>
<dbReference type="AlphaFoldDB" id="A0A0R3K3V0"/>
<evidence type="ECO:0000313" key="2">
    <source>
        <dbReference type="EMBL" id="KRQ88100.1"/>
    </source>
</evidence>
<dbReference type="RefSeq" id="WP_341408286.1">
    <property type="nucleotide sequence ID" value="NZ_LKHP01000001.1"/>
</dbReference>
<dbReference type="Proteomes" id="UP000052015">
    <property type="component" value="Unassembled WGS sequence"/>
</dbReference>
<dbReference type="Pfam" id="PF04015">
    <property type="entry name" value="DUF362"/>
    <property type="match status" value="1"/>
</dbReference>
<proteinExistence type="predicted"/>
<evidence type="ECO:0000313" key="3">
    <source>
        <dbReference type="Proteomes" id="UP000052015"/>
    </source>
</evidence>
<feature type="domain" description="DUF362" evidence="1">
    <location>
        <begin position="46"/>
        <end position="247"/>
    </location>
</feature>
<comment type="caution">
    <text evidence="2">The sequence shown here is derived from an EMBL/GenBank/DDBJ whole genome shotgun (WGS) entry which is preliminary data.</text>
</comment>